<dbReference type="InterPro" id="IPR001279">
    <property type="entry name" value="Metallo-B-lactamas"/>
</dbReference>
<comment type="similarity">
    <text evidence="2">Belongs to the UPF0173 family.</text>
</comment>
<dbReference type="SMART" id="SM00849">
    <property type="entry name" value="Lactamase_B"/>
    <property type="match status" value="1"/>
</dbReference>
<accession>A0A931I3Q2</accession>
<dbReference type="HAMAP" id="MF_00457">
    <property type="entry name" value="UPF0173"/>
    <property type="match status" value="1"/>
</dbReference>
<dbReference type="Pfam" id="PF12706">
    <property type="entry name" value="Lactamase_B_2"/>
    <property type="match status" value="1"/>
</dbReference>
<dbReference type="Proteomes" id="UP000631694">
    <property type="component" value="Unassembled WGS sequence"/>
</dbReference>
<dbReference type="PANTHER" id="PTHR43546:SF3">
    <property type="entry name" value="UPF0173 METAL-DEPENDENT HYDROLASE MJ1163"/>
    <property type="match status" value="1"/>
</dbReference>
<dbReference type="EMBL" id="JADZLT010000052">
    <property type="protein sequence ID" value="MBH0238879.1"/>
    <property type="molecule type" value="Genomic_DNA"/>
</dbReference>
<dbReference type="SUPFAM" id="SSF56281">
    <property type="entry name" value="Metallo-hydrolase/oxidoreductase"/>
    <property type="match status" value="1"/>
</dbReference>
<dbReference type="InterPro" id="IPR022877">
    <property type="entry name" value="UPF0173"/>
</dbReference>
<comment type="caution">
    <text evidence="4">The sequence shown here is derived from an EMBL/GenBank/DDBJ whole genome shotgun (WGS) entry which is preliminary data.</text>
</comment>
<dbReference type="InterPro" id="IPR050114">
    <property type="entry name" value="UPF0173_UPF0282_UlaG_hydrolase"/>
</dbReference>
<organism evidence="4 5">
    <name type="scientific">Methylobrevis albus</name>
    <dbReference type="NCBI Taxonomy" id="2793297"/>
    <lineage>
        <taxon>Bacteria</taxon>
        <taxon>Pseudomonadati</taxon>
        <taxon>Pseudomonadota</taxon>
        <taxon>Alphaproteobacteria</taxon>
        <taxon>Hyphomicrobiales</taxon>
        <taxon>Pleomorphomonadaceae</taxon>
        <taxon>Methylobrevis</taxon>
    </lineage>
</organism>
<evidence type="ECO:0000313" key="4">
    <source>
        <dbReference type="EMBL" id="MBH0238879.1"/>
    </source>
</evidence>
<dbReference type="Gene3D" id="3.60.15.10">
    <property type="entry name" value="Ribonuclease Z/Hydroxyacylglutathione hydrolase-like"/>
    <property type="match status" value="1"/>
</dbReference>
<dbReference type="NCBIfam" id="NF001911">
    <property type="entry name" value="PRK00685.1"/>
    <property type="match status" value="1"/>
</dbReference>
<keyword evidence="1 2" id="KW-0378">Hydrolase</keyword>
<evidence type="ECO:0000313" key="5">
    <source>
        <dbReference type="Proteomes" id="UP000631694"/>
    </source>
</evidence>
<evidence type="ECO:0000259" key="3">
    <source>
        <dbReference type="SMART" id="SM00849"/>
    </source>
</evidence>
<dbReference type="AlphaFoldDB" id="A0A931I3Q2"/>
<reference evidence="4" key="1">
    <citation type="submission" date="2020-12" db="EMBL/GenBank/DDBJ databases">
        <title>Methylobrevis albus sp. nov., isolated from fresh water lack sediment.</title>
        <authorList>
            <person name="Zou Q."/>
        </authorList>
    </citation>
    <scope>NUCLEOTIDE SEQUENCE</scope>
    <source>
        <strain evidence="4">L22</strain>
    </source>
</reference>
<protein>
    <recommendedName>
        <fullName evidence="2">UPF0173 metal-dependent hydrolase I5731_13670</fullName>
    </recommendedName>
</protein>
<dbReference type="RefSeq" id="WP_197311970.1">
    <property type="nucleotide sequence ID" value="NZ_JADZLT010000052.1"/>
</dbReference>
<feature type="domain" description="Metallo-beta-lactamase" evidence="3">
    <location>
        <begin position="7"/>
        <end position="197"/>
    </location>
</feature>
<gene>
    <name evidence="4" type="ORF">I5731_13670</name>
</gene>
<evidence type="ECO:0000256" key="1">
    <source>
        <dbReference type="ARBA" id="ARBA00022801"/>
    </source>
</evidence>
<dbReference type="GO" id="GO:0016787">
    <property type="term" value="F:hydrolase activity"/>
    <property type="evidence" value="ECO:0007669"/>
    <property type="project" value="UniProtKB-UniRule"/>
</dbReference>
<proteinExistence type="inferred from homology"/>
<evidence type="ECO:0000256" key="2">
    <source>
        <dbReference type="HAMAP-Rule" id="MF_00457"/>
    </source>
</evidence>
<dbReference type="InterPro" id="IPR036866">
    <property type="entry name" value="RibonucZ/Hydroxyglut_hydro"/>
</dbReference>
<keyword evidence="5" id="KW-1185">Reference proteome</keyword>
<name>A0A931I3Q2_9HYPH</name>
<sequence>MQITWFGHSAFRVELPGASLLIDPFFNGNPGFTGDVAEASAGITHIVLTHGHGDHLGDTLALAESTGAKVIANFDLCMWLAHRGLQSFEPMGTGGTVDVGPFVVTLVNAVHASAYLDENGVSHVLGNPNGVIIRAPGEKVLYHMGDTDIFGDMALISELYAPDIGLVPIGDRFTMGARTAALAVKRFFDFETVIPCHYGSFPIVDQTADKFLAEMGEEAGKVRVLAVGETITL</sequence>
<dbReference type="PANTHER" id="PTHR43546">
    <property type="entry name" value="UPF0173 METAL-DEPENDENT HYDROLASE MJ1163-RELATED"/>
    <property type="match status" value="1"/>
</dbReference>